<comment type="caution">
    <text evidence="6">The sequence shown here is derived from an EMBL/GenBank/DDBJ whole genome shotgun (WGS) entry which is preliminary data.</text>
</comment>
<evidence type="ECO:0000256" key="1">
    <source>
        <dbReference type="ARBA" id="ARBA00010393"/>
    </source>
</evidence>
<dbReference type="InterPro" id="IPR051451">
    <property type="entry name" value="PhoH2-like"/>
</dbReference>
<evidence type="ECO:0000256" key="3">
    <source>
        <dbReference type="ARBA" id="ARBA00022840"/>
    </source>
</evidence>
<evidence type="ECO:0000313" key="6">
    <source>
        <dbReference type="EMBL" id="RAU18536.1"/>
    </source>
</evidence>
<comment type="similarity">
    <text evidence="1">Belongs to the PhoH family.</text>
</comment>
<protein>
    <submittedName>
        <fullName evidence="6">PhoH family protein</fullName>
    </submittedName>
</protein>
<sequence length="465" mass="52340">MSATKASKLYILDTNVLLHDPKCLYEFKEQDVTIPMTVLEELDDIKDRKKNVAQEARYAIRSIDSILSKATNSEQITKGVRIILPGKDRDIKLGCLSIFPDHELTVRTGFLPIEHNKDNKIINCALHLQSTFPHRQVVLVTKDINMRLKALGAGLKKVEDYRTDQLVSDVELLPEGHHYLATPFWEGVDKVESYQRDGKAYHRVARALLPNTFLNEYVYDSTQDFAARTVAIDEESVTLLDLGYQHLMNQSAWGIHPINIQQAFAMQSLLDPDLDFTIFLGSAGSGKTLIALACALEMVIEQGRYNKIIVTRSTPPVAEDIGFLPGTEEEKMTPWMSAISDNLEAMHEQDERPQSSVKYALEKANIQFKSLNFIRGRSIQNAVVLIDESQNLTPQQLKTIITRCGKGTKMVCLGNLAQIDSNYLTPLTSGLTYIAERFKDFEGSASVHFQGVFRSRLAEFAEENL</sequence>
<dbReference type="Gene3D" id="3.40.50.300">
    <property type="entry name" value="P-loop containing nucleotide triphosphate hydrolases"/>
    <property type="match status" value="1"/>
</dbReference>
<comment type="similarity">
    <text evidence="4">In the N-terminal section; belongs to the PINc/VapC protein family.</text>
</comment>
<gene>
    <name evidence="6" type="ORF">DN062_07115</name>
</gene>
<feature type="domain" description="PIN" evidence="5">
    <location>
        <begin position="8"/>
        <end position="148"/>
    </location>
</feature>
<dbReference type="Proteomes" id="UP000250744">
    <property type="component" value="Unassembled WGS sequence"/>
</dbReference>
<evidence type="ECO:0000259" key="5">
    <source>
        <dbReference type="SMART" id="SM00670"/>
    </source>
</evidence>
<dbReference type="OrthoDB" id="9766527at2"/>
<dbReference type="InterPro" id="IPR029060">
    <property type="entry name" value="PIN-like_dom_sf"/>
</dbReference>
<dbReference type="Pfam" id="PF13638">
    <property type="entry name" value="PIN_4"/>
    <property type="match status" value="1"/>
</dbReference>
<dbReference type="PANTHER" id="PTHR30473:SF2">
    <property type="entry name" value="PIN DOMAIN-CONTAINING PROTEIN"/>
    <property type="match status" value="1"/>
</dbReference>
<dbReference type="CDD" id="cd09883">
    <property type="entry name" value="PIN_VapC_PhoHL-ATPase"/>
    <property type="match status" value="1"/>
</dbReference>
<dbReference type="GO" id="GO:0005524">
    <property type="term" value="F:ATP binding"/>
    <property type="evidence" value="ECO:0007669"/>
    <property type="project" value="UniProtKB-KW"/>
</dbReference>
<dbReference type="FunFam" id="3.40.50.300:FF:000013">
    <property type="entry name" value="PhoH family ATPase"/>
    <property type="match status" value="1"/>
</dbReference>
<keyword evidence="3" id="KW-0067">ATP-binding</keyword>
<dbReference type="GO" id="GO:0005829">
    <property type="term" value="C:cytosol"/>
    <property type="evidence" value="ECO:0007669"/>
    <property type="project" value="TreeGrafter"/>
</dbReference>
<dbReference type="PANTHER" id="PTHR30473">
    <property type="entry name" value="PROTEIN PHOH"/>
    <property type="match status" value="1"/>
</dbReference>
<dbReference type="SMART" id="SM00670">
    <property type="entry name" value="PINc"/>
    <property type="match status" value="1"/>
</dbReference>
<dbReference type="InterPro" id="IPR002716">
    <property type="entry name" value="PIN_dom"/>
</dbReference>
<dbReference type="InterPro" id="IPR003714">
    <property type="entry name" value="PhoH"/>
</dbReference>
<reference evidence="6 7" key="1">
    <citation type="submission" date="2018-06" db="EMBL/GenBank/DDBJ databases">
        <title>Nitrincola tibetense sp. nov., isolated from Lake XuguoCo on Tibetan Plateau.</title>
        <authorList>
            <person name="Xing P."/>
        </authorList>
    </citation>
    <scope>NUCLEOTIDE SEQUENCE [LARGE SCALE GENOMIC DNA]</scope>
    <source>
        <strain evidence="7">xg18</strain>
    </source>
</reference>
<evidence type="ECO:0000256" key="4">
    <source>
        <dbReference type="ARBA" id="ARBA00046345"/>
    </source>
</evidence>
<name>A0A364NN51_9GAMM</name>
<accession>A0A364NN51</accession>
<dbReference type="Pfam" id="PF02562">
    <property type="entry name" value="PhoH"/>
    <property type="match status" value="1"/>
</dbReference>
<proteinExistence type="inferred from homology"/>
<organism evidence="6 7">
    <name type="scientific">Nitrincola tibetensis</name>
    <dbReference type="NCBI Taxonomy" id="2219697"/>
    <lineage>
        <taxon>Bacteria</taxon>
        <taxon>Pseudomonadati</taxon>
        <taxon>Pseudomonadota</taxon>
        <taxon>Gammaproteobacteria</taxon>
        <taxon>Oceanospirillales</taxon>
        <taxon>Oceanospirillaceae</taxon>
        <taxon>Nitrincola</taxon>
    </lineage>
</organism>
<dbReference type="AlphaFoldDB" id="A0A364NN51"/>
<evidence type="ECO:0000256" key="2">
    <source>
        <dbReference type="ARBA" id="ARBA00022741"/>
    </source>
</evidence>
<dbReference type="SUPFAM" id="SSF52540">
    <property type="entry name" value="P-loop containing nucleoside triphosphate hydrolases"/>
    <property type="match status" value="1"/>
</dbReference>
<dbReference type="InterPro" id="IPR027417">
    <property type="entry name" value="P-loop_NTPase"/>
</dbReference>
<evidence type="ECO:0000313" key="7">
    <source>
        <dbReference type="Proteomes" id="UP000250744"/>
    </source>
</evidence>
<dbReference type="EMBL" id="QKRX01000004">
    <property type="protein sequence ID" value="RAU18536.1"/>
    <property type="molecule type" value="Genomic_DNA"/>
</dbReference>
<dbReference type="RefSeq" id="WP_112158641.1">
    <property type="nucleotide sequence ID" value="NZ_QKRX01000004.1"/>
</dbReference>
<keyword evidence="7" id="KW-1185">Reference proteome</keyword>
<dbReference type="SUPFAM" id="SSF88723">
    <property type="entry name" value="PIN domain-like"/>
    <property type="match status" value="1"/>
</dbReference>
<keyword evidence="2" id="KW-0547">Nucleotide-binding</keyword>
<dbReference type="Gene3D" id="3.40.50.1010">
    <property type="entry name" value="5'-nuclease"/>
    <property type="match status" value="1"/>
</dbReference>